<dbReference type="EMBL" id="SAXT01000007">
    <property type="protein sequence ID" value="TXJ10994.1"/>
    <property type="molecule type" value="Genomic_DNA"/>
</dbReference>
<evidence type="ECO:0000313" key="1">
    <source>
        <dbReference type="EMBL" id="TXJ10994.1"/>
    </source>
</evidence>
<proteinExistence type="predicted"/>
<gene>
    <name evidence="1" type="ORF">EPJ80_11750</name>
</gene>
<name>A0A5C8CBG8_9SPIR</name>
<dbReference type="Proteomes" id="UP000325116">
    <property type="component" value="Unassembled WGS sequence"/>
</dbReference>
<reference evidence="1 2" key="1">
    <citation type="journal article" date="1992" name="Lakartidningen">
        <title>[Penicillin V and not amoxicillin is the first choice preparation in acute otitis].</title>
        <authorList>
            <person name="Kamme C."/>
            <person name="Lundgren K."/>
            <person name="Prellner K."/>
        </authorList>
    </citation>
    <scope>NUCLEOTIDE SEQUENCE [LARGE SCALE GENOMIC DNA]</scope>
    <source>
        <strain evidence="1 2">W1</strain>
    </source>
</reference>
<protein>
    <submittedName>
        <fullName evidence="1">Uncharacterized protein</fullName>
    </submittedName>
</protein>
<dbReference type="RefSeq" id="WP_147759128.1">
    <property type="nucleotide sequence ID" value="NZ_SAXT01000007.1"/>
</dbReference>
<dbReference type="AlphaFoldDB" id="A0A5C8CBG8"/>
<comment type="caution">
    <text evidence="1">The sequence shown here is derived from an EMBL/GenBank/DDBJ whole genome shotgun (WGS) entry which is preliminary data.</text>
</comment>
<sequence>MSEKNIAVQLFGHLRSYKRTYKSFLKNIVEANIKNGDNIDIFIHTWNETDHSSITWHNWNGEKRGVIVNDTTLKQIKKIYNPKKILVSKQIELQDFIITEKIGKVPRAYKGVVNVAYTKYMSSELRKEYSKENNIKYDYIIVTRPDILFHSSFVIDDFLRIYQVYNWQIPQNGIFYGHNHFARGLVEDKYMIGGSDIIFFGSEYSIDKATNLYLKIKNNALDIDKIKNNFYCFEYFWYKHWLSQGLEPIKLKYFQFSDYNIIRNESEYESALKNSQNKKEEIYNLKVSSLDSRDNNDIYHINNKDKLSIREKIFSIKKINNRIILRLLFFKITFKEKNNE</sequence>
<organism evidence="1 2">
    <name type="scientific">Brachyspira aalborgi</name>
    <dbReference type="NCBI Taxonomy" id="29522"/>
    <lineage>
        <taxon>Bacteria</taxon>
        <taxon>Pseudomonadati</taxon>
        <taxon>Spirochaetota</taxon>
        <taxon>Spirochaetia</taxon>
        <taxon>Brachyspirales</taxon>
        <taxon>Brachyspiraceae</taxon>
        <taxon>Brachyspira</taxon>
    </lineage>
</organism>
<evidence type="ECO:0000313" key="2">
    <source>
        <dbReference type="Proteomes" id="UP000325116"/>
    </source>
</evidence>
<accession>A0A5C8CBG8</accession>